<dbReference type="AlphaFoldDB" id="A0A2T3AXW8"/>
<dbReference type="GeneID" id="36569068"/>
<dbReference type="STRING" id="857342.A0A2T3AXW8"/>
<keyword evidence="1" id="KW-0808">Transferase</keyword>
<accession>A0A2T3AXW8</accession>
<organism evidence="2 3">
    <name type="scientific">Amorphotheca resinae ATCC 22711</name>
    <dbReference type="NCBI Taxonomy" id="857342"/>
    <lineage>
        <taxon>Eukaryota</taxon>
        <taxon>Fungi</taxon>
        <taxon>Dikarya</taxon>
        <taxon>Ascomycota</taxon>
        <taxon>Pezizomycotina</taxon>
        <taxon>Leotiomycetes</taxon>
        <taxon>Helotiales</taxon>
        <taxon>Amorphothecaceae</taxon>
        <taxon>Amorphotheca</taxon>
    </lineage>
</organism>
<dbReference type="EMBL" id="KZ679013">
    <property type="protein sequence ID" value="PSS14916.1"/>
    <property type="molecule type" value="Genomic_DNA"/>
</dbReference>
<protein>
    <recommendedName>
        <fullName evidence="4">Transferase family protein</fullName>
    </recommendedName>
</protein>
<reference evidence="2 3" key="1">
    <citation type="journal article" date="2018" name="New Phytol.">
        <title>Comparative genomics and transcriptomics depict ericoid mycorrhizal fungi as versatile saprotrophs and plant mutualists.</title>
        <authorList>
            <person name="Martino E."/>
            <person name="Morin E."/>
            <person name="Grelet G.A."/>
            <person name="Kuo A."/>
            <person name="Kohler A."/>
            <person name="Daghino S."/>
            <person name="Barry K.W."/>
            <person name="Cichocki N."/>
            <person name="Clum A."/>
            <person name="Dockter R.B."/>
            <person name="Hainaut M."/>
            <person name="Kuo R.C."/>
            <person name="LaButti K."/>
            <person name="Lindahl B.D."/>
            <person name="Lindquist E.A."/>
            <person name="Lipzen A."/>
            <person name="Khouja H.R."/>
            <person name="Magnuson J."/>
            <person name="Murat C."/>
            <person name="Ohm R.A."/>
            <person name="Singer S.W."/>
            <person name="Spatafora J.W."/>
            <person name="Wang M."/>
            <person name="Veneault-Fourrey C."/>
            <person name="Henrissat B."/>
            <person name="Grigoriev I.V."/>
            <person name="Martin F.M."/>
            <person name="Perotto S."/>
        </authorList>
    </citation>
    <scope>NUCLEOTIDE SEQUENCE [LARGE SCALE GENOMIC DNA]</scope>
    <source>
        <strain evidence="2 3">ATCC 22711</strain>
    </source>
</reference>
<dbReference type="InParanoid" id="A0A2T3AXW8"/>
<evidence type="ECO:0000256" key="1">
    <source>
        <dbReference type="ARBA" id="ARBA00022679"/>
    </source>
</evidence>
<dbReference type="PANTHER" id="PTHR31896:SF64">
    <property type="entry name" value="TRICHOTHECENE 3-O-ACETYLTRANSFERASE"/>
    <property type="match status" value="1"/>
</dbReference>
<evidence type="ECO:0000313" key="2">
    <source>
        <dbReference type="EMBL" id="PSS14916.1"/>
    </source>
</evidence>
<name>A0A2T3AXW8_AMORE</name>
<proteinExistence type="predicted"/>
<sequence length="479" mass="53653">MSSSKIPERYSLLTVNNVTKDVTVFVGLVVSGILDSELLARKASELISLWPILGGELVTKTVPYSFTTGSIVDFKSRHIDKALSEVLPFNIAVDDTDFDRPSYRAFDNHDSGDSLFHFESIRALNPPVKNLFALRVTVLKDTTLLGFRVPHHLCDGQSAYDVVRSYCRLIAGEAPPQLVFPPDTEVPLSKLVQFAGSFPENNPDQDDRFVNPSDNFALGTAPVMKYIGHTFLQSAKAMIGLSEGHEERYIHLPNGLVQEWRRSCQEELEEAVAQGKLEAAAGVELSKNDVITAWFLKCAFAHTTPDEGPVDFMYNFNYRSALEAPEPGTLYLHNSFYNIRTHWPSLREFQEASLASISLAIRLSVLRNRQPWAIHRSLNYWEQNINEAVVFGSPGTRLDFLPILSPWTTFEYNGMDFTEALAQKSQRDGVQGKVIFTHPYVALPMSIAVKPFAIVLKDGHGGYWLRSTLLSSGWKAHEI</sequence>
<dbReference type="OrthoDB" id="21502at2759"/>
<dbReference type="InterPro" id="IPR023213">
    <property type="entry name" value="CAT-like_dom_sf"/>
</dbReference>
<evidence type="ECO:0000313" key="3">
    <source>
        <dbReference type="Proteomes" id="UP000241818"/>
    </source>
</evidence>
<dbReference type="PANTHER" id="PTHR31896">
    <property type="entry name" value="FAMILY REGULATORY PROTEIN, PUTATIVE (AFU_ORTHOLOGUE AFUA_3G14730)-RELATED"/>
    <property type="match status" value="1"/>
</dbReference>
<dbReference type="Gene3D" id="3.30.559.10">
    <property type="entry name" value="Chloramphenicol acetyltransferase-like domain"/>
    <property type="match status" value="2"/>
</dbReference>
<dbReference type="RefSeq" id="XP_024719515.1">
    <property type="nucleotide sequence ID" value="XM_024860987.1"/>
</dbReference>
<dbReference type="GO" id="GO:0016740">
    <property type="term" value="F:transferase activity"/>
    <property type="evidence" value="ECO:0007669"/>
    <property type="project" value="UniProtKB-KW"/>
</dbReference>
<dbReference type="Proteomes" id="UP000241818">
    <property type="component" value="Unassembled WGS sequence"/>
</dbReference>
<gene>
    <name evidence="2" type="ORF">M430DRAFT_105194</name>
</gene>
<keyword evidence="3" id="KW-1185">Reference proteome</keyword>
<evidence type="ECO:0008006" key="4">
    <source>
        <dbReference type="Google" id="ProtNLM"/>
    </source>
</evidence>
<dbReference type="InterPro" id="IPR051283">
    <property type="entry name" value="Sec_Metabolite_Acyltrans"/>
</dbReference>